<keyword evidence="2" id="KW-1185">Reference proteome</keyword>
<name>A0A7N4PNR5_SARHA</name>
<organism evidence="1 2">
    <name type="scientific">Sarcophilus harrisii</name>
    <name type="common">Tasmanian devil</name>
    <name type="synonym">Sarcophilus laniarius</name>
    <dbReference type="NCBI Taxonomy" id="9305"/>
    <lineage>
        <taxon>Eukaryota</taxon>
        <taxon>Metazoa</taxon>
        <taxon>Chordata</taxon>
        <taxon>Craniata</taxon>
        <taxon>Vertebrata</taxon>
        <taxon>Euteleostomi</taxon>
        <taxon>Mammalia</taxon>
        <taxon>Metatheria</taxon>
        <taxon>Dasyuromorphia</taxon>
        <taxon>Dasyuridae</taxon>
        <taxon>Sarcophilus</taxon>
    </lineage>
</organism>
<accession>A0A7N4PNR5</accession>
<dbReference type="AlphaFoldDB" id="A0A7N4PNR5"/>
<reference evidence="1" key="3">
    <citation type="submission" date="2025-09" db="UniProtKB">
        <authorList>
            <consortium name="Ensembl"/>
        </authorList>
    </citation>
    <scope>IDENTIFICATION</scope>
</reference>
<dbReference type="GeneTree" id="ENSGT00970000193562"/>
<dbReference type="Proteomes" id="UP000007648">
    <property type="component" value="Unassembled WGS sequence"/>
</dbReference>
<evidence type="ECO:0000313" key="2">
    <source>
        <dbReference type="Proteomes" id="UP000007648"/>
    </source>
</evidence>
<dbReference type="Ensembl" id="ENSSHAT00000030093.1">
    <property type="protein sequence ID" value="ENSSHAP00000041269.1"/>
    <property type="gene ID" value="ENSSHAG00000022761.1"/>
</dbReference>
<protein>
    <submittedName>
        <fullName evidence="1">Uncharacterized protein</fullName>
    </submittedName>
</protein>
<proteinExistence type="predicted"/>
<dbReference type="InParanoid" id="A0A7N4PNR5"/>
<reference evidence="1" key="2">
    <citation type="submission" date="2025-08" db="UniProtKB">
        <authorList>
            <consortium name="Ensembl"/>
        </authorList>
    </citation>
    <scope>IDENTIFICATION</scope>
</reference>
<sequence>YDRGLLFHLKFNCFISVHSDLLPSAFFPVHVELLQGFVEVHQGRFLRGCDGIPCQSVVQSHYNVNTDMIRTLKIE</sequence>
<reference evidence="1 2" key="1">
    <citation type="journal article" date="2011" name="Proc. Natl. Acad. Sci. U.S.A.">
        <title>Genetic diversity and population structure of the endangered marsupial Sarcophilus harrisii (Tasmanian devil).</title>
        <authorList>
            <person name="Miller W."/>
            <person name="Hayes V.M."/>
            <person name="Ratan A."/>
            <person name="Petersen D.C."/>
            <person name="Wittekindt N.E."/>
            <person name="Miller J."/>
            <person name="Walenz B."/>
            <person name="Knight J."/>
            <person name="Qi J."/>
            <person name="Zhao F."/>
            <person name="Wang Q."/>
            <person name="Bedoya-Reina O.C."/>
            <person name="Katiyar N."/>
            <person name="Tomsho L.P."/>
            <person name="Kasson L.M."/>
            <person name="Hardie R.A."/>
            <person name="Woodbridge P."/>
            <person name="Tindall E.A."/>
            <person name="Bertelsen M.F."/>
            <person name="Dixon D."/>
            <person name="Pyecroft S."/>
            <person name="Helgen K.M."/>
            <person name="Lesk A.M."/>
            <person name="Pringle T.H."/>
            <person name="Patterson N."/>
            <person name="Zhang Y."/>
            <person name="Kreiss A."/>
            <person name="Woods G.M."/>
            <person name="Jones M.E."/>
            <person name="Schuster S.C."/>
        </authorList>
    </citation>
    <scope>NUCLEOTIDE SEQUENCE [LARGE SCALE GENOMIC DNA]</scope>
</reference>
<evidence type="ECO:0000313" key="1">
    <source>
        <dbReference type="Ensembl" id="ENSSHAP00000041269.1"/>
    </source>
</evidence>